<sequence length="61" mass="7176">MPVEVLVLEPGREHLRVLHPIPQGFNKLSNGITRCINQMMYFMLRRGYLTYSAMPNDEREL</sequence>
<dbReference type="Proteomes" id="UP001642260">
    <property type="component" value="Unassembled WGS sequence"/>
</dbReference>
<organism evidence="1 2">
    <name type="scientific">Eruca vesicaria subsp. sativa</name>
    <name type="common">Garden rocket</name>
    <name type="synonym">Eruca sativa</name>
    <dbReference type="NCBI Taxonomy" id="29727"/>
    <lineage>
        <taxon>Eukaryota</taxon>
        <taxon>Viridiplantae</taxon>
        <taxon>Streptophyta</taxon>
        <taxon>Embryophyta</taxon>
        <taxon>Tracheophyta</taxon>
        <taxon>Spermatophyta</taxon>
        <taxon>Magnoliopsida</taxon>
        <taxon>eudicotyledons</taxon>
        <taxon>Gunneridae</taxon>
        <taxon>Pentapetalae</taxon>
        <taxon>rosids</taxon>
        <taxon>malvids</taxon>
        <taxon>Brassicales</taxon>
        <taxon>Brassicaceae</taxon>
        <taxon>Brassiceae</taxon>
        <taxon>Eruca</taxon>
    </lineage>
</organism>
<dbReference type="AlphaFoldDB" id="A0ABC8LMV6"/>
<comment type="caution">
    <text evidence="1">The sequence shown here is derived from an EMBL/GenBank/DDBJ whole genome shotgun (WGS) entry which is preliminary data.</text>
</comment>
<name>A0ABC8LMV6_ERUVS</name>
<dbReference type="EMBL" id="CAKOAT010646265">
    <property type="protein sequence ID" value="CAH8385062.1"/>
    <property type="molecule type" value="Genomic_DNA"/>
</dbReference>
<proteinExistence type="predicted"/>
<accession>A0ABC8LMV6</accession>
<reference evidence="1 2" key="1">
    <citation type="submission" date="2022-03" db="EMBL/GenBank/DDBJ databases">
        <authorList>
            <person name="Macdonald S."/>
            <person name="Ahmed S."/>
            <person name="Newling K."/>
        </authorList>
    </citation>
    <scope>NUCLEOTIDE SEQUENCE [LARGE SCALE GENOMIC DNA]</scope>
</reference>
<protein>
    <submittedName>
        <fullName evidence="1">Uncharacterized protein</fullName>
    </submittedName>
</protein>
<evidence type="ECO:0000313" key="1">
    <source>
        <dbReference type="EMBL" id="CAH8385062.1"/>
    </source>
</evidence>
<gene>
    <name evidence="1" type="ORF">ERUC_LOCUS37545</name>
</gene>
<keyword evidence="2" id="KW-1185">Reference proteome</keyword>
<evidence type="ECO:0000313" key="2">
    <source>
        <dbReference type="Proteomes" id="UP001642260"/>
    </source>
</evidence>